<evidence type="ECO:0000313" key="2">
    <source>
        <dbReference type="Proteomes" id="UP000322000"/>
    </source>
</evidence>
<dbReference type="PANTHER" id="PTHR35970">
    <property type="entry name" value="SODIUM CHANNEL AND CLATHRIN LINKER 1"/>
    <property type="match status" value="1"/>
</dbReference>
<accession>A0A7E5W6J3</accession>
<dbReference type="InParanoid" id="A0A7E5W6J3"/>
<dbReference type="OrthoDB" id="551053at2759"/>
<evidence type="ECO:0000256" key="1">
    <source>
        <dbReference type="SAM" id="Coils"/>
    </source>
</evidence>
<dbReference type="GeneID" id="113499887"/>
<protein>
    <submittedName>
        <fullName evidence="3">Myosin-13-like</fullName>
    </submittedName>
</protein>
<dbReference type="GO" id="GO:0045162">
    <property type="term" value="P:clustering of voltage-gated sodium channels"/>
    <property type="evidence" value="ECO:0007669"/>
    <property type="project" value="InterPro"/>
</dbReference>
<sequence>MENTTIDTLQTEVEYYRQNQTVVEEEIRSLICDNQKLSKQVGMLLKEKLDNARHAINQSQDSSKELDELRKQNSFLAKERDSLHVLWQTSQKTIDALETELKTYQSSRGKQHPNDTRDLEFKLETALTDYIELEKKLKDLQTKNHILENDLKSKEKEIATYKERGKEIEDKLSEVSKSLEEFRVNFAVEKKNSEDLRGQLGLCQKECLEKGKREAEAKSKVAEALQLYDVVSKQKNDALKSIQELNKEITQLKHALSTIRSKLETSFRKEIDENKERYNEKVSDMLQHIRNLDAELVEKGLLLNKTMRENKILLAANESFLKQQKDNLKTVDPKLAVAEQRLEAMFQELVSSERRNIQLVCEKQCLVIDIQRIQDVHTRETKRRDWEEQLLKTQCDELKLQVEHLQKSLDETHEMVSKLQNMLASRTELNQKMVTTKEEEVVELNKHLENQMELSKKWKESYLEMTDKLKKKLHDLEKENKELRSKLKLPYIGSSEDSNS</sequence>
<name>A0A7E5W6J3_TRINI</name>
<keyword evidence="1" id="KW-0175">Coiled coil</keyword>
<dbReference type="FunCoup" id="A0A7E5W6J3">
    <property type="interactions" value="128"/>
</dbReference>
<gene>
    <name evidence="3" type="primary">LOC113499887</name>
</gene>
<keyword evidence="2" id="KW-1185">Reference proteome</keyword>
<feature type="coiled-coil region" evidence="1">
    <location>
        <begin position="228"/>
        <end position="295"/>
    </location>
</feature>
<organism evidence="2 3">
    <name type="scientific">Trichoplusia ni</name>
    <name type="common">Cabbage looper</name>
    <dbReference type="NCBI Taxonomy" id="7111"/>
    <lineage>
        <taxon>Eukaryota</taxon>
        <taxon>Metazoa</taxon>
        <taxon>Ecdysozoa</taxon>
        <taxon>Arthropoda</taxon>
        <taxon>Hexapoda</taxon>
        <taxon>Insecta</taxon>
        <taxon>Pterygota</taxon>
        <taxon>Neoptera</taxon>
        <taxon>Endopterygota</taxon>
        <taxon>Lepidoptera</taxon>
        <taxon>Glossata</taxon>
        <taxon>Ditrysia</taxon>
        <taxon>Noctuoidea</taxon>
        <taxon>Noctuidae</taxon>
        <taxon>Plusiinae</taxon>
        <taxon>Trichoplusia</taxon>
    </lineage>
</organism>
<dbReference type="InterPro" id="IPR038911">
    <property type="entry name" value="SCLT1"/>
</dbReference>
<feature type="coiled-coil region" evidence="1">
    <location>
        <begin position="123"/>
        <end position="171"/>
    </location>
</feature>
<feature type="coiled-coil region" evidence="1">
    <location>
        <begin position="388"/>
        <end position="486"/>
    </location>
</feature>
<dbReference type="PANTHER" id="PTHR35970:SF1">
    <property type="entry name" value="SODIUM CHANNEL AND CLATHRIN LINKER 1"/>
    <property type="match status" value="1"/>
</dbReference>
<reference evidence="3" key="1">
    <citation type="submission" date="2025-08" db="UniProtKB">
        <authorList>
            <consortium name="RefSeq"/>
        </authorList>
    </citation>
    <scope>IDENTIFICATION</scope>
</reference>
<dbReference type="RefSeq" id="XP_026736273.1">
    <property type="nucleotide sequence ID" value="XM_026880472.1"/>
</dbReference>
<dbReference type="Proteomes" id="UP000322000">
    <property type="component" value="Chromosome 13"/>
</dbReference>
<dbReference type="GO" id="GO:0060271">
    <property type="term" value="P:cilium assembly"/>
    <property type="evidence" value="ECO:0007669"/>
    <property type="project" value="TreeGrafter"/>
</dbReference>
<evidence type="ECO:0000313" key="3">
    <source>
        <dbReference type="RefSeq" id="XP_026736273.1"/>
    </source>
</evidence>
<dbReference type="AlphaFoldDB" id="A0A7E5W6J3"/>
<dbReference type="GO" id="GO:0005814">
    <property type="term" value="C:centriole"/>
    <property type="evidence" value="ECO:0007669"/>
    <property type="project" value="TreeGrafter"/>
</dbReference>
<feature type="coiled-coil region" evidence="1">
    <location>
        <begin position="52"/>
        <end position="79"/>
    </location>
</feature>
<proteinExistence type="predicted"/>
<dbReference type="KEGG" id="tnl:113499887"/>